<evidence type="ECO:0000313" key="2">
    <source>
        <dbReference type="Proteomes" id="UP000317894"/>
    </source>
</evidence>
<keyword evidence="2" id="KW-1185">Reference proteome</keyword>
<dbReference type="AlphaFoldDB" id="A0A552UFR9"/>
<dbReference type="OrthoDB" id="7192139at2"/>
<name>A0A552UFR9_9SPHN</name>
<gene>
    <name evidence="1" type="ORF">FMM06_02185</name>
</gene>
<sequence length="201" mass="22146">MRPLLICDCDEVLLHFVGPFQDYLRDTHELSLGLDTFALSGNIRRADGSTVEQADFMPLLNGFFDTHMTTQTPASGAANALARIAEVADIVILTNIADHHAAVRTSELARLGMPYRVIGNSGPKGVPVAALVESFMATRSVFVDDLPHHHSSVRKHVPEVHRLHMVADPRLRDLIPQANDADARIDDWDTALPHILNFMEG</sequence>
<dbReference type="InterPro" id="IPR036412">
    <property type="entry name" value="HAD-like_sf"/>
</dbReference>
<dbReference type="EMBL" id="VJWA01000001">
    <property type="protein sequence ID" value="TRW17039.1"/>
    <property type="molecule type" value="Genomic_DNA"/>
</dbReference>
<organism evidence="1 2">
    <name type="scientific">Glacieibacterium frigidum</name>
    <dbReference type="NCBI Taxonomy" id="2593303"/>
    <lineage>
        <taxon>Bacteria</taxon>
        <taxon>Pseudomonadati</taxon>
        <taxon>Pseudomonadota</taxon>
        <taxon>Alphaproteobacteria</taxon>
        <taxon>Sphingomonadales</taxon>
        <taxon>Sphingosinicellaceae</taxon>
        <taxon>Glacieibacterium</taxon>
    </lineage>
</organism>
<dbReference type="SUPFAM" id="SSF56784">
    <property type="entry name" value="HAD-like"/>
    <property type="match status" value="1"/>
</dbReference>
<evidence type="ECO:0000313" key="1">
    <source>
        <dbReference type="EMBL" id="TRW17039.1"/>
    </source>
</evidence>
<proteinExistence type="predicted"/>
<reference evidence="1 2" key="1">
    <citation type="submission" date="2019-07" db="EMBL/GenBank/DDBJ databases">
        <title>Novel species isolated from glacier.</title>
        <authorList>
            <person name="Liu Q."/>
            <person name="Xin Y.-H."/>
        </authorList>
    </citation>
    <scope>NUCLEOTIDE SEQUENCE [LARGE SCALE GENOMIC DNA]</scope>
    <source>
        <strain evidence="1 2">LB1R16</strain>
    </source>
</reference>
<dbReference type="GO" id="GO:0016787">
    <property type="term" value="F:hydrolase activity"/>
    <property type="evidence" value="ECO:0007669"/>
    <property type="project" value="UniProtKB-KW"/>
</dbReference>
<accession>A0A552UFR9</accession>
<dbReference type="RefSeq" id="WP_143554583.1">
    <property type="nucleotide sequence ID" value="NZ_VJWA01000001.1"/>
</dbReference>
<keyword evidence="1" id="KW-0378">Hydrolase</keyword>
<protein>
    <submittedName>
        <fullName evidence="1">HAD family hydrolase</fullName>
    </submittedName>
</protein>
<comment type="caution">
    <text evidence="1">The sequence shown here is derived from an EMBL/GenBank/DDBJ whole genome shotgun (WGS) entry which is preliminary data.</text>
</comment>
<dbReference type="Proteomes" id="UP000317894">
    <property type="component" value="Unassembled WGS sequence"/>
</dbReference>